<dbReference type="InterPro" id="IPR039068">
    <property type="entry name" value="PqqC-like"/>
</dbReference>
<dbReference type="Pfam" id="PF14518">
    <property type="entry name" value="Haem_oxygenas_2"/>
    <property type="match status" value="1"/>
</dbReference>
<name>A0ABU9BVM9_9BURK</name>
<keyword evidence="3" id="KW-1185">Reference proteome</keyword>
<dbReference type="PANTHER" id="PTHR40279:SF3">
    <property type="entry name" value="4-AMINOBENZOATE SYNTHASE"/>
    <property type="match status" value="1"/>
</dbReference>
<gene>
    <name evidence="2" type="ORF">AACH06_24650</name>
</gene>
<sequence length="268" mass="30742">MNDTFARSGELTDIRSYPTWAQDLANDCAGARRSVTHHDLFLRMRQGELEPAQSRCFLVGIWPVIEQFPQYMALNLLKVGFGRAHGHEEARRYLIRNIRVEQNHADHWLAWAEGVGLTRDDLVYGEMPPETHALSHWCWHTCERDSLAAGMAATNYAIEGATGDWSAWVCELDHYELGFPEDIRTRAMKWLKLHAKYDDTHPWEALEIICTLVGNNPNPRYFELIRSRVMTSFGYMKMALDKCLEKGGTAITLPPKTPQASTEARERH</sequence>
<dbReference type="SUPFAM" id="SSF48613">
    <property type="entry name" value="Heme oxygenase-like"/>
    <property type="match status" value="1"/>
</dbReference>
<organism evidence="2 3">
    <name type="scientific">Ideonella lacteola</name>
    <dbReference type="NCBI Taxonomy" id="2984193"/>
    <lineage>
        <taxon>Bacteria</taxon>
        <taxon>Pseudomonadati</taxon>
        <taxon>Pseudomonadota</taxon>
        <taxon>Betaproteobacteria</taxon>
        <taxon>Burkholderiales</taxon>
        <taxon>Sphaerotilaceae</taxon>
        <taxon>Ideonella</taxon>
    </lineage>
</organism>
<evidence type="ECO:0000313" key="2">
    <source>
        <dbReference type="EMBL" id="MEK8034027.1"/>
    </source>
</evidence>
<evidence type="ECO:0000256" key="1">
    <source>
        <dbReference type="ARBA" id="ARBA00023002"/>
    </source>
</evidence>
<accession>A0ABU9BVM9</accession>
<dbReference type="Proteomes" id="UP001371218">
    <property type="component" value="Unassembled WGS sequence"/>
</dbReference>
<protein>
    <submittedName>
        <fullName evidence="2">Iron-containing redox enzyme family protein</fullName>
    </submittedName>
</protein>
<proteinExistence type="predicted"/>
<comment type="caution">
    <text evidence="2">The sequence shown here is derived from an EMBL/GenBank/DDBJ whole genome shotgun (WGS) entry which is preliminary data.</text>
</comment>
<dbReference type="EMBL" id="JBBUTG010000024">
    <property type="protein sequence ID" value="MEK8034027.1"/>
    <property type="molecule type" value="Genomic_DNA"/>
</dbReference>
<dbReference type="InterPro" id="IPR016084">
    <property type="entry name" value="Haem_Oase-like_multi-hlx"/>
</dbReference>
<dbReference type="PANTHER" id="PTHR40279">
    <property type="entry name" value="PQQC-LIKE PROTEIN"/>
    <property type="match status" value="1"/>
</dbReference>
<dbReference type="RefSeq" id="WP_341428452.1">
    <property type="nucleotide sequence ID" value="NZ_JBBUTG010000024.1"/>
</dbReference>
<evidence type="ECO:0000313" key="3">
    <source>
        <dbReference type="Proteomes" id="UP001371218"/>
    </source>
</evidence>
<keyword evidence="1" id="KW-0560">Oxidoreductase</keyword>
<reference evidence="2 3" key="1">
    <citation type="submission" date="2024-04" db="EMBL/GenBank/DDBJ databases">
        <title>Novel species of the genus Ideonella isolated from streams.</title>
        <authorList>
            <person name="Lu H."/>
        </authorList>
    </citation>
    <scope>NUCLEOTIDE SEQUENCE [LARGE SCALE GENOMIC DNA]</scope>
    <source>
        <strain evidence="2 3">DXS29W</strain>
    </source>
</reference>
<dbReference type="Gene3D" id="1.20.910.10">
    <property type="entry name" value="Heme oxygenase-like"/>
    <property type="match status" value="1"/>
</dbReference>